<evidence type="ECO:0000256" key="1">
    <source>
        <dbReference type="SAM" id="MobiDB-lite"/>
    </source>
</evidence>
<name>A0ABR3V7Y1_HUMIN</name>
<feature type="compositionally biased region" description="Basic and acidic residues" evidence="1">
    <location>
        <begin position="91"/>
        <end position="101"/>
    </location>
</feature>
<evidence type="ECO:0000313" key="2">
    <source>
        <dbReference type="EMBL" id="KAL1837860.1"/>
    </source>
</evidence>
<dbReference type="Proteomes" id="UP001583172">
    <property type="component" value="Unassembled WGS sequence"/>
</dbReference>
<keyword evidence="3" id="KW-1185">Reference proteome</keyword>
<dbReference type="EMBL" id="JAZGSY010000257">
    <property type="protein sequence ID" value="KAL1837860.1"/>
    <property type="molecule type" value="Genomic_DNA"/>
</dbReference>
<accession>A0ABR3V7Y1</accession>
<sequence length="109" mass="11939">MASNGRPIIITVEPGTSQSSSSAPSITYSMSSRGSAGSTPDTSRPPSPFEAVYRDSSSSTNFVHVKEVRDSRGGQSTMVIHHNRRSTPDTAEPRSSDYYRLHKEHNKKK</sequence>
<comment type="caution">
    <text evidence="2">The sequence shown here is derived from an EMBL/GenBank/DDBJ whole genome shotgun (WGS) entry which is preliminary data.</text>
</comment>
<feature type="region of interest" description="Disordered" evidence="1">
    <location>
        <begin position="1"/>
        <end position="109"/>
    </location>
</feature>
<feature type="compositionally biased region" description="Low complexity" evidence="1">
    <location>
        <begin position="17"/>
        <end position="32"/>
    </location>
</feature>
<protein>
    <submittedName>
        <fullName evidence="2">Uncharacterized protein</fullName>
    </submittedName>
</protein>
<gene>
    <name evidence="2" type="ORF">VTJ49DRAFT_3308</name>
</gene>
<feature type="compositionally biased region" description="Polar residues" evidence="1">
    <location>
        <begin position="33"/>
        <end position="42"/>
    </location>
</feature>
<evidence type="ECO:0000313" key="3">
    <source>
        <dbReference type="Proteomes" id="UP001583172"/>
    </source>
</evidence>
<proteinExistence type="predicted"/>
<organism evidence="2 3">
    <name type="scientific">Humicola insolens</name>
    <name type="common">Soft-rot fungus</name>
    <dbReference type="NCBI Taxonomy" id="85995"/>
    <lineage>
        <taxon>Eukaryota</taxon>
        <taxon>Fungi</taxon>
        <taxon>Dikarya</taxon>
        <taxon>Ascomycota</taxon>
        <taxon>Pezizomycotina</taxon>
        <taxon>Sordariomycetes</taxon>
        <taxon>Sordariomycetidae</taxon>
        <taxon>Sordariales</taxon>
        <taxon>Chaetomiaceae</taxon>
        <taxon>Mycothermus</taxon>
    </lineage>
</organism>
<reference evidence="2 3" key="1">
    <citation type="journal article" date="2024" name="Commun. Biol.">
        <title>Comparative genomic analysis of thermophilic fungi reveals convergent evolutionary adaptations and gene losses.</title>
        <authorList>
            <person name="Steindorff A.S."/>
            <person name="Aguilar-Pontes M.V."/>
            <person name="Robinson A.J."/>
            <person name="Andreopoulos B."/>
            <person name="LaButti K."/>
            <person name="Kuo A."/>
            <person name="Mondo S."/>
            <person name="Riley R."/>
            <person name="Otillar R."/>
            <person name="Haridas S."/>
            <person name="Lipzen A."/>
            <person name="Grimwood J."/>
            <person name="Schmutz J."/>
            <person name="Clum A."/>
            <person name="Reid I.D."/>
            <person name="Moisan M.C."/>
            <person name="Butler G."/>
            <person name="Nguyen T.T.M."/>
            <person name="Dewar K."/>
            <person name="Conant G."/>
            <person name="Drula E."/>
            <person name="Henrissat B."/>
            <person name="Hansel C."/>
            <person name="Singer S."/>
            <person name="Hutchinson M.I."/>
            <person name="de Vries R.P."/>
            <person name="Natvig D.O."/>
            <person name="Powell A.J."/>
            <person name="Tsang A."/>
            <person name="Grigoriev I.V."/>
        </authorList>
    </citation>
    <scope>NUCLEOTIDE SEQUENCE [LARGE SCALE GENOMIC DNA]</scope>
    <source>
        <strain evidence="2 3">CBS 620.91</strain>
    </source>
</reference>